<keyword evidence="9" id="KW-1185">Reference proteome</keyword>
<keyword evidence="4 7" id="KW-1133">Transmembrane helix</keyword>
<evidence type="ECO:0000256" key="7">
    <source>
        <dbReference type="SAM" id="Phobius"/>
    </source>
</evidence>
<sequence>MTLHADSDLRPKSPPRRPVIRLRRGPAHPARTGGHHRYSRWVGTLRLVLPAMAVVLLGLVVAWPQLSGTEERFQLEFAKLAPGAVDSLSMVNARFFGLNHRNQPYTLTADVATEDEPGSGVIVLDAPKGDFLTNGGKGVYVEARRGFYRQKQQLLELRGEVALYHEDGYELHTEKADIDLKTSDVTGTAPVTGNGPQGRIDGTGFRILGKGETVMVTGQSKVKFKGAGSK</sequence>
<dbReference type="InterPro" id="IPR052363">
    <property type="entry name" value="LPS_export_LptC"/>
</dbReference>
<feature type="compositionally biased region" description="Basic and acidic residues" evidence="6">
    <location>
        <begin position="1"/>
        <end position="11"/>
    </location>
</feature>
<dbReference type="InterPro" id="IPR026265">
    <property type="entry name" value="LptC"/>
</dbReference>
<keyword evidence="5 7" id="KW-0472">Membrane</keyword>
<dbReference type="NCBIfam" id="TIGR04409">
    <property type="entry name" value="LptC_YrbK"/>
    <property type="match status" value="1"/>
</dbReference>
<evidence type="ECO:0000313" key="8">
    <source>
        <dbReference type="EMBL" id="NFV80946.1"/>
    </source>
</evidence>
<feature type="transmembrane region" description="Helical" evidence="7">
    <location>
        <begin position="47"/>
        <end position="66"/>
    </location>
</feature>
<gene>
    <name evidence="8" type="primary">lptC</name>
    <name evidence="8" type="ORF">G4223_12570</name>
</gene>
<feature type="compositionally biased region" description="Basic residues" evidence="6">
    <location>
        <begin position="13"/>
        <end position="26"/>
    </location>
</feature>
<dbReference type="GO" id="GO:0017089">
    <property type="term" value="F:glycolipid transfer activity"/>
    <property type="evidence" value="ECO:0007669"/>
    <property type="project" value="TreeGrafter"/>
</dbReference>
<dbReference type="EMBL" id="JAAIYP010000038">
    <property type="protein sequence ID" value="NFV80946.1"/>
    <property type="molecule type" value="Genomic_DNA"/>
</dbReference>
<keyword evidence="3 7" id="KW-0812">Transmembrane</keyword>
<name>A0A7C9UVE3_9PROT</name>
<dbReference type="GO" id="GO:0005886">
    <property type="term" value="C:plasma membrane"/>
    <property type="evidence" value="ECO:0007669"/>
    <property type="project" value="InterPro"/>
</dbReference>
<keyword evidence="1" id="KW-1003">Cell membrane</keyword>
<evidence type="ECO:0000256" key="1">
    <source>
        <dbReference type="ARBA" id="ARBA00022475"/>
    </source>
</evidence>
<reference evidence="8 9" key="1">
    <citation type="submission" date="2020-02" db="EMBL/GenBank/DDBJ databases">
        <authorList>
            <person name="Dziuba M."/>
            <person name="Kuznetsov B."/>
            <person name="Mardanov A."/>
            <person name="Ravin N."/>
            <person name="Grouzdev D."/>
        </authorList>
    </citation>
    <scope>NUCLEOTIDE SEQUENCE [LARGE SCALE GENOMIC DNA]</scope>
    <source>
        <strain evidence="8 9">SpK</strain>
    </source>
</reference>
<dbReference type="Pfam" id="PF06835">
    <property type="entry name" value="LptC"/>
    <property type="match status" value="1"/>
</dbReference>
<evidence type="ECO:0000256" key="3">
    <source>
        <dbReference type="ARBA" id="ARBA00022692"/>
    </source>
</evidence>
<proteinExistence type="predicted"/>
<dbReference type="GO" id="GO:0030288">
    <property type="term" value="C:outer membrane-bounded periplasmic space"/>
    <property type="evidence" value="ECO:0007669"/>
    <property type="project" value="TreeGrafter"/>
</dbReference>
<feature type="region of interest" description="Disordered" evidence="6">
    <location>
        <begin position="1"/>
        <end position="35"/>
    </location>
</feature>
<protein>
    <submittedName>
        <fullName evidence="8">LPS export ABC transporter periplasmic protein LptC</fullName>
    </submittedName>
</protein>
<evidence type="ECO:0000256" key="6">
    <source>
        <dbReference type="SAM" id="MobiDB-lite"/>
    </source>
</evidence>
<evidence type="ECO:0000256" key="2">
    <source>
        <dbReference type="ARBA" id="ARBA00022519"/>
    </source>
</evidence>
<dbReference type="Proteomes" id="UP000480684">
    <property type="component" value="Unassembled WGS sequence"/>
</dbReference>
<comment type="caution">
    <text evidence="8">The sequence shown here is derived from an EMBL/GenBank/DDBJ whole genome shotgun (WGS) entry which is preliminary data.</text>
</comment>
<organism evidence="8 9">
    <name type="scientific">Magnetospirillum aberrantis SpK</name>
    <dbReference type="NCBI Taxonomy" id="908842"/>
    <lineage>
        <taxon>Bacteria</taxon>
        <taxon>Pseudomonadati</taxon>
        <taxon>Pseudomonadota</taxon>
        <taxon>Alphaproteobacteria</taxon>
        <taxon>Rhodospirillales</taxon>
        <taxon>Rhodospirillaceae</taxon>
        <taxon>Magnetospirillum</taxon>
    </lineage>
</organism>
<accession>A0A7C9UVE3</accession>
<evidence type="ECO:0000256" key="4">
    <source>
        <dbReference type="ARBA" id="ARBA00022989"/>
    </source>
</evidence>
<dbReference type="AlphaFoldDB" id="A0A7C9UVE3"/>
<dbReference type="Gene3D" id="2.60.450.10">
    <property type="entry name" value="Lipopolysaccharide (LPS) transport protein A like domain"/>
    <property type="match status" value="1"/>
</dbReference>
<dbReference type="InterPro" id="IPR010664">
    <property type="entry name" value="LipoPS_assembly_LptC-rel"/>
</dbReference>
<dbReference type="RefSeq" id="WP_163680070.1">
    <property type="nucleotide sequence ID" value="NZ_JAAIYP010000038.1"/>
</dbReference>
<evidence type="ECO:0000256" key="5">
    <source>
        <dbReference type="ARBA" id="ARBA00023136"/>
    </source>
</evidence>
<dbReference type="PANTHER" id="PTHR37481">
    <property type="entry name" value="LIPOPOLYSACCHARIDE EXPORT SYSTEM PROTEIN LPTC"/>
    <property type="match status" value="1"/>
</dbReference>
<evidence type="ECO:0000313" key="9">
    <source>
        <dbReference type="Proteomes" id="UP000480684"/>
    </source>
</evidence>
<dbReference type="PANTHER" id="PTHR37481:SF1">
    <property type="entry name" value="LIPOPOLYSACCHARIDE EXPORT SYSTEM PROTEIN LPTC"/>
    <property type="match status" value="1"/>
</dbReference>
<keyword evidence="2" id="KW-0997">Cell inner membrane</keyword>
<dbReference type="GO" id="GO:0015221">
    <property type="term" value="F:lipopolysaccharide transmembrane transporter activity"/>
    <property type="evidence" value="ECO:0007669"/>
    <property type="project" value="InterPro"/>
</dbReference>